<dbReference type="InterPro" id="IPR001109">
    <property type="entry name" value="Hydrogenase_HupF/HypC"/>
</dbReference>
<reference evidence="2 3" key="1">
    <citation type="submission" date="2018-06" db="EMBL/GenBank/DDBJ databases">
        <title>Sphaerisporangium craniellae sp. nov., isolated from a marine sponge in the South China Sea.</title>
        <authorList>
            <person name="Li L."/>
        </authorList>
    </citation>
    <scope>NUCLEOTIDE SEQUENCE [LARGE SCALE GENOMIC DNA]</scope>
    <source>
        <strain evidence="2 3">CCTCC AA 208026</strain>
    </source>
</reference>
<sequence length="96" mass="9767">MTGRVDPRADACPTCSDEALPARVLRLTGSGLAIVQVERAECSGSAEEAEEQVSVALVDAEPGDTILVHAKEAIAVIAKAGGDGHDHGHDDGQGHG</sequence>
<protein>
    <submittedName>
        <fullName evidence="2">Hydrogenase assembly protein HupF</fullName>
    </submittedName>
</protein>
<dbReference type="Pfam" id="PF01455">
    <property type="entry name" value="HupF_HypC"/>
    <property type="match status" value="1"/>
</dbReference>
<accession>A0A367FAD7</accession>
<organism evidence="2 3">
    <name type="scientific">Sphaerisporangium album</name>
    <dbReference type="NCBI Taxonomy" id="509200"/>
    <lineage>
        <taxon>Bacteria</taxon>
        <taxon>Bacillati</taxon>
        <taxon>Actinomycetota</taxon>
        <taxon>Actinomycetes</taxon>
        <taxon>Streptosporangiales</taxon>
        <taxon>Streptosporangiaceae</taxon>
        <taxon>Sphaerisporangium</taxon>
    </lineage>
</organism>
<comment type="similarity">
    <text evidence="1">Belongs to the HupF/HypC family.</text>
</comment>
<gene>
    <name evidence="2" type="ORF">DQ384_26775</name>
</gene>
<dbReference type="OrthoDB" id="3394503at2"/>
<evidence type="ECO:0000256" key="1">
    <source>
        <dbReference type="ARBA" id="ARBA00006018"/>
    </source>
</evidence>
<evidence type="ECO:0000313" key="2">
    <source>
        <dbReference type="EMBL" id="RCG27318.1"/>
    </source>
</evidence>
<dbReference type="AlphaFoldDB" id="A0A367FAD7"/>
<evidence type="ECO:0000313" key="3">
    <source>
        <dbReference type="Proteomes" id="UP000253094"/>
    </source>
</evidence>
<dbReference type="Gene3D" id="2.30.30.140">
    <property type="match status" value="1"/>
</dbReference>
<dbReference type="Proteomes" id="UP000253094">
    <property type="component" value="Unassembled WGS sequence"/>
</dbReference>
<dbReference type="EMBL" id="QOIL01000016">
    <property type="protein sequence ID" value="RCG27318.1"/>
    <property type="molecule type" value="Genomic_DNA"/>
</dbReference>
<comment type="caution">
    <text evidence="2">The sequence shown here is derived from an EMBL/GenBank/DDBJ whole genome shotgun (WGS) entry which is preliminary data.</text>
</comment>
<dbReference type="RefSeq" id="WP_114031658.1">
    <property type="nucleotide sequence ID" value="NZ_QOIL01000016.1"/>
</dbReference>
<keyword evidence="3" id="KW-1185">Reference proteome</keyword>
<name>A0A367FAD7_9ACTN</name>
<proteinExistence type="inferred from homology"/>